<name>A0A3N5DS79_9SPHN</name>
<protein>
    <submittedName>
        <fullName evidence="4">DUF4163 domain-containing protein</fullName>
    </submittedName>
</protein>
<keyword evidence="5" id="KW-1185">Reference proteome</keyword>
<feature type="region of interest" description="Disordered" evidence="1">
    <location>
        <begin position="35"/>
        <end position="56"/>
    </location>
</feature>
<comment type="caution">
    <text evidence="4">The sequence shown here is derived from an EMBL/GenBank/DDBJ whole genome shotgun (WGS) entry which is preliminary data.</text>
</comment>
<dbReference type="OrthoDB" id="4760806at2"/>
<accession>A0A3N5DS79</accession>
<keyword evidence="2" id="KW-0732">Signal</keyword>
<evidence type="ECO:0000259" key="3">
    <source>
        <dbReference type="Pfam" id="PF13739"/>
    </source>
</evidence>
<feature type="signal peptide" evidence="2">
    <location>
        <begin position="1"/>
        <end position="22"/>
    </location>
</feature>
<reference evidence="4 5" key="1">
    <citation type="submission" date="2018-11" db="EMBL/GenBank/DDBJ databases">
        <title>Erythrobacter spongiae sp. nov., isolated from a marine sponge.</title>
        <authorList>
            <person name="Zhuang L."/>
            <person name="Luo L."/>
        </authorList>
    </citation>
    <scope>NUCLEOTIDE SEQUENCE [LARGE SCALE GENOMIC DNA]</scope>
    <source>
        <strain evidence="4 5">HN-E23</strain>
    </source>
</reference>
<dbReference type="Pfam" id="PF13739">
    <property type="entry name" value="PdaC"/>
    <property type="match status" value="1"/>
</dbReference>
<dbReference type="EMBL" id="RPFZ01000001">
    <property type="protein sequence ID" value="RPF72041.1"/>
    <property type="molecule type" value="Genomic_DNA"/>
</dbReference>
<feature type="compositionally biased region" description="Low complexity" evidence="1">
    <location>
        <begin position="35"/>
        <end position="55"/>
    </location>
</feature>
<gene>
    <name evidence="4" type="ORF">EG799_10760</name>
</gene>
<evidence type="ECO:0000313" key="5">
    <source>
        <dbReference type="Proteomes" id="UP000275232"/>
    </source>
</evidence>
<feature type="domain" description="Deacetylase PdaC" evidence="3">
    <location>
        <begin position="59"/>
        <end position="150"/>
    </location>
</feature>
<evidence type="ECO:0000313" key="4">
    <source>
        <dbReference type="EMBL" id="RPF72041.1"/>
    </source>
</evidence>
<sequence length="281" mass="30988">MMRRGIAWIAVPAMLAGCDMVAGDPDPVATATATPAMTATPTPTGTTPAEAQGGARQVNEVTDTFVFDYSYPKEAGDIPGLARWLDSRLERERNRLAQQAARGQREARDNGFPFNKYSSGAEWKVIADLPDWLSLSAQIDSYSGGAHPNYGFDSIIWDKRENRPREPMSFFTSAEALDDALGDRLCDALDAERKERRGEQYDPAANDSPYDDAFSACVKADETNLLLGSSNGRTFDRIGIQIAPYLAGPYAEGTYEFTFDMTPELLDKVRPEFREAFTARN</sequence>
<dbReference type="Gene3D" id="3.30.565.40">
    <property type="entry name" value="Fervidobacterium nodosum Rt17-B1 like"/>
    <property type="match status" value="1"/>
</dbReference>
<dbReference type="PROSITE" id="PS51257">
    <property type="entry name" value="PROKAR_LIPOPROTEIN"/>
    <property type="match status" value="1"/>
</dbReference>
<dbReference type="InterPro" id="IPR025303">
    <property type="entry name" value="PdaC"/>
</dbReference>
<dbReference type="Proteomes" id="UP000275232">
    <property type="component" value="Unassembled WGS sequence"/>
</dbReference>
<evidence type="ECO:0000256" key="1">
    <source>
        <dbReference type="SAM" id="MobiDB-lite"/>
    </source>
</evidence>
<proteinExistence type="predicted"/>
<feature type="chain" id="PRO_5018150647" evidence="2">
    <location>
        <begin position="23"/>
        <end position="281"/>
    </location>
</feature>
<evidence type="ECO:0000256" key="2">
    <source>
        <dbReference type="SAM" id="SignalP"/>
    </source>
</evidence>
<organism evidence="4 5">
    <name type="scientific">Aurantiacibacter spongiae</name>
    <dbReference type="NCBI Taxonomy" id="2488860"/>
    <lineage>
        <taxon>Bacteria</taxon>
        <taxon>Pseudomonadati</taxon>
        <taxon>Pseudomonadota</taxon>
        <taxon>Alphaproteobacteria</taxon>
        <taxon>Sphingomonadales</taxon>
        <taxon>Erythrobacteraceae</taxon>
        <taxon>Aurantiacibacter</taxon>
    </lineage>
</organism>
<dbReference type="AlphaFoldDB" id="A0A3N5DS79"/>